<dbReference type="Proteomes" id="UP000095284">
    <property type="component" value="Unplaced"/>
</dbReference>
<sequence>MVLIPLPPNASEAVKASYERLQKFRIHIQKKTFTRRKFVRNSGTVIAFTTITAFDEFKKVVENMEEQVESRNELFKNSCAEARDFAACGCSRLSGSYADKGNFARDLDLFNVENQRKVAYVEKTLAKALPTASGRGRKTLRVRLSLVETCVVRNAKPTLF</sequence>
<protein>
    <submittedName>
        <fullName evidence="2">PHM7_cyt domain-containing protein</fullName>
    </submittedName>
</protein>
<dbReference type="AlphaFoldDB" id="A0A1I7SN19"/>
<proteinExistence type="predicted"/>
<evidence type="ECO:0000313" key="2">
    <source>
        <dbReference type="WBParaSite" id="BXY_1445500.1"/>
    </source>
</evidence>
<organism evidence="1 2">
    <name type="scientific">Bursaphelenchus xylophilus</name>
    <name type="common">Pinewood nematode worm</name>
    <name type="synonym">Aphelenchoides xylophilus</name>
    <dbReference type="NCBI Taxonomy" id="6326"/>
    <lineage>
        <taxon>Eukaryota</taxon>
        <taxon>Metazoa</taxon>
        <taxon>Ecdysozoa</taxon>
        <taxon>Nematoda</taxon>
        <taxon>Chromadorea</taxon>
        <taxon>Rhabditida</taxon>
        <taxon>Tylenchina</taxon>
        <taxon>Tylenchomorpha</taxon>
        <taxon>Aphelenchoidea</taxon>
        <taxon>Aphelenchoididae</taxon>
        <taxon>Bursaphelenchus</taxon>
    </lineage>
</organism>
<dbReference type="WBParaSite" id="BXY_1445500.1">
    <property type="protein sequence ID" value="BXY_1445500.1"/>
    <property type="gene ID" value="BXY_1445500"/>
</dbReference>
<reference evidence="2" key="1">
    <citation type="submission" date="2016-11" db="UniProtKB">
        <authorList>
            <consortium name="WormBaseParasite"/>
        </authorList>
    </citation>
    <scope>IDENTIFICATION</scope>
</reference>
<evidence type="ECO:0000313" key="1">
    <source>
        <dbReference type="Proteomes" id="UP000095284"/>
    </source>
</evidence>
<accession>A0A1I7SN19</accession>
<name>A0A1I7SN19_BURXY</name>